<dbReference type="PROSITE" id="PS51318">
    <property type="entry name" value="TAT"/>
    <property type="match status" value="1"/>
</dbReference>
<dbReference type="Gene3D" id="3.30.1150.10">
    <property type="match status" value="1"/>
</dbReference>
<keyword evidence="3 10" id="KW-0813">Transport</keyword>
<dbReference type="PROSITE" id="PS52015">
    <property type="entry name" value="TONB_CTD"/>
    <property type="match status" value="1"/>
</dbReference>
<keyword evidence="6 10" id="KW-0812">Transmembrane</keyword>
<reference evidence="13 14" key="1">
    <citation type="submission" date="2022-05" db="EMBL/GenBank/DDBJ databases">
        <title>Luteimonas sp. SX5, whole genome shotgun sequencing project.</title>
        <authorList>
            <person name="Zhao G."/>
            <person name="Shen L."/>
        </authorList>
    </citation>
    <scope>NUCLEOTIDE SEQUENCE [LARGE SCALE GENOMIC DNA]</scope>
    <source>
        <strain evidence="13 14">SX5</strain>
    </source>
</reference>
<dbReference type="InterPro" id="IPR006311">
    <property type="entry name" value="TAT_signal"/>
</dbReference>
<sequence>MSTSPQPPPATPASGGPTPFWRLSRRTWLLIGAAFAAGLLLFLLLWSGKREHDFFRVAPTASPAGSEEYEPLPAPLPADQSARPPAAEAEEAPSETPKIVERAPAPPPSIPTPPASRTTAPPLASGPAPVPIETPMPRYPAQAARRGLGGTVRVRADVGADGVPTAVAVVQGSGMRELDRAALDAVRRWRFRPGQVDGKPVPGSVVVPIEFALRR</sequence>
<evidence type="ECO:0000256" key="10">
    <source>
        <dbReference type="RuleBase" id="RU362123"/>
    </source>
</evidence>
<dbReference type="InterPro" id="IPR051045">
    <property type="entry name" value="TonB-dependent_transducer"/>
</dbReference>
<dbReference type="PANTHER" id="PTHR33446">
    <property type="entry name" value="PROTEIN TONB-RELATED"/>
    <property type="match status" value="1"/>
</dbReference>
<dbReference type="EMBL" id="JAMBEP010000001">
    <property type="protein sequence ID" value="MCL1633549.1"/>
    <property type="molecule type" value="Genomic_DNA"/>
</dbReference>
<evidence type="ECO:0000256" key="3">
    <source>
        <dbReference type="ARBA" id="ARBA00022448"/>
    </source>
</evidence>
<accession>A0ABT0MFA2</accession>
<keyword evidence="10" id="KW-0735">Signal-anchor</keyword>
<evidence type="ECO:0000256" key="2">
    <source>
        <dbReference type="ARBA" id="ARBA00006555"/>
    </source>
</evidence>
<feature type="compositionally biased region" description="Pro residues" evidence="11">
    <location>
        <begin position="104"/>
        <end position="114"/>
    </location>
</feature>
<evidence type="ECO:0000259" key="12">
    <source>
        <dbReference type="PROSITE" id="PS52015"/>
    </source>
</evidence>
<dbReference type="PRINTS" id="PR01374">
    <property type="entry name" value="TONBPROTEIN"/>
</dbReference>
<comment type="similarity">
    <text evidence="2 10">Belongs to the TonB family.</text>
</comment>
<proteinExistence type="inferred from homology"/>
<evidence type="ECO:0000256" key="9">
    <source>
        <dbReference type="ARBA" id="ARBA00023136"/>
    </source>
</evidence>
<keyword evidence="9 10" id="KW-0472">Membrane</keyword>
<evidence type="ECO:0000256" key="6">
    <source>
        <dbReference type="ARBA" id="ARBA00022692"/>
    </source>
</evidence>
<protein>
    <recommendedName>
        <fullName evidence="10">Protein TonB</fullName>
    </recommendedName>
</protein>
<feature type="region of interest" description="Disordered" evidence="11">
    <location>
        <begin position="61"/>
        <end position="136"/>
    </location>
</feature>
<evidence type="ECO:0000256" key="8">
    <source>
        <dbReference type="ARBA" id="ARBA00022989"/>
    </source>
</evidence>
<dbReference type="SUPFAM" id="SSF74653">
    <property type="entry name" value="TolA/TonB C-terminal domain"/>
    <property type="match status" value="1"/>
</dbReference>
<evidence type="ECO:0000256" key="5">
    <source>
        <dbReference type="ARBA" id="ARBA00022519"/>
    </source>
</evidence>
<evidence type="ECO:0000256" key="4">
    <source>
        <dbReference type="ARBA" id="ARBA00022475"/>
    </source>
</evidence>
<evidence type="ECO:0000313" key="13">
    <source>
        <dbReference type="EMBL" id="MCL1633549.1"/>
    </source>
</evidence>
<evidence type="ECO:0000256" key="7">
    <source>
        <dbReference type="ARBA" id="ARBA00022927"/>
    </source>
</evidence>
<dbReference type="RefSeq" id="WP_249470782.1">
    <property type="nucleotide sequence ID" value="NZ_JAMBEP010000001.1"/>
</dbReference>
<dbReference type="InterPro" id="IPR006260">
    <property type="entry name" value="TonB/TolA_C"/>
</dbReference>
<evidence type="ECO:0000256" key="11">
    <source>
        <dbReference type="SAM" id="MobiDB-lite"/>
    </source>
</evidence>
<dbReference type="InterPro" id="IPR003538">
    <property type="entry name" value="TonB"/>
</dbReference>
<dbReference type="PANTHER" id="PTHR33446:SF2">
    <property type="entry name" value="PROTEIN TONB"/>
    <property type="match status" value="1"/>
</dbReference>
<evidence type="ECO:0000256" key="1">
    <source>
        <dbReference type="ARBA" id="ARBA00004383"/>
    </source>
</evidence>
<keyword evidence="7 10" id="KW-0653">Protein transport</keyword>
<dbReference type="NCBIfam" id="TIGR01352">
    <property type="entry name" value="tonB_Cterm"/>
    <property type="match status" value="1"/>
</dbReference>
<keyword evidence="8 10" id="KW-1133">Transmembrane helix</keyword>
<feature type="compositionally biased region" description="Low complexity" evidence="11">
    <location>
        <begin position="115"/>
        <end position="125"/>
    </location>
</feature>
<comment type="caution">
    <text evidence="13">The sequence shown here is derived from an EMBL/GenBank/DDBJ whole genome shotgun (WGS) entry which is preliminary data.</text>
</comment>
<keyword evidence="14" id="KW-1185">Reference proteome</keyword>
<comment type="function">
    <text evidence="10">Interacts with outer membrane receptor proteins that carry out high-affinity binding and energy dependent uptake into the periplasmic space of specific substrates. It could act to transduce energy from the cytoplasmic membrane to specific energy-requiring processes in the outer membrane, resulting in the release into the periplasm of ligands bound by these outer membrane proteins.</text>
</comment>
<dbReference type="Pfam" id="PF03544">
    <property type="entry name" value="TonB_C"/>
    <property type="match status" value="1"/>
</dbReference>
<feature type="transmembrane region" description="Helical" evidence="10">
    <location>
        <begin position="27"/>
        <end position="46"/>
    </location>
</feature>
<dbReference type="InterPro" id="IPR037682">
    <property type="entry name" value="TonB_C"/>
</dbReference>
<organism evidence="13 14">
    <name type="scientific">Luteimonas galliterrae</name>
    <dbReference type="NCBI Taxonomy" id="2940486"/>
    <lineage>
        <taxon>Bacteria</taxon>
        <taxon>Pseudomonadati</taxon>
        <taxon>Pseudomonadota</taxon>
        <taxon>Gammaproteobacteria</taxon>
        <taxon>Lysobacterales</taxon>
        <taxon>Lysobacteraceae</taxon>
        <taxon>Luteimonas</taxon>
    </lineage>
</organism>
<feature type="domain" description="TonB C-terminal" evidence="12">
    <location>
        <begin position="124"/>
        <end position="215"/>
    </location>
</feature>
<gene>
    <name evidence="13" type="ORF">M2650_02665</name>
</gene>
<comment type="subcellular location">
    <subcellularLocation>
        <location evidence="1 10">Cell inner membrane</location>
        <topology evidence="1 10">Single-pass membrane protein</topology>
        <orientation evidence="1 10">Periplasmic side</orientation>
    </subcellularLocation>
</comment>
<keyword evidence="5 10" id="KW-0997">Cell inner membrane</keyword>
<evidence type="ECO:0000313" key="14">
    <source>
        <dbReference type="Proteomes" id="UP001431217"/>
    </source>
</evidence>
<keyword evidence="4 10" id="KW-1003">Cell membrane</keyword>
<dbReference type="Proteomes" id="UP001431217">
    <property type="component" value="Unassembled WGS sequence"/>
</dbReference>
<name>A0ABT0MFA2_9GAMM</name>